<dbReference type="Gene3D" id="3.70.10.10">
    <property type="match status" value="1"/>
</dbReference>
<dbReference type="eggNOG" id="KOG3194">
    <property type="taxonomic scope" value="Eukaryota"/>
</dbReference>
<keyword evidence="3" id="KW-0227">DNA damage</keyword>
<dbReference type="OrthoDB" id="337581at2759"/>
<dbReference type="AlphaFoldDB" id="A0A1X7UWM5"/>
<dbReference type="GO" id="GO:0000077">
    <property type="term" value="P:DNA damage checkpoint signaling"/>
    <property type="evidence" value="ECO:0007669"/>
    <property type="project" value="InterPro"/>
</dbReference>
<dbReference type="GO" id="GO:0006281">
    <property type="term" value="P:DNA repair"/>
    <property type="evidence" value="ECO:0007669"/>
    <property type="project" value="UniProtKB-KW"/>
</dbReference>
<evidence type="ECO:0000256" key="2">
    <source>
        <dbReference type="ARBA" id="ARBA00010991"/>
    </source>
</evidence>
<evidence type="ECO:0000256" key="5">
    <source>
        <dbReference type="ARBA" id="ARBA00023242"/>
    </source>
</evidence>
<keyword evidence="4" id="KW-0234">DNA repair</keyword>
<comment type="similarity">
    <text evidence="2">Belongs to the rad1 family.</text>
</comment>
<name>A0A1X7UWM5_AMPQE</name>
<organism evidence="6">
    <name type="scientific">Amphimedon queenslandica</name>
    <name type="common">Sponge</name>
    <dbReference type="NCBI Taxonomy" id="400682"/>
    <lineage>
        <taxon>Eukaryota</taxon>
        <taxon>Metazoa</taxon>
        <taxon>Porifera</taxon>
        <taxon>Demospongiae</taxon>
        <taxon>Heteroscleromorpha</taxon>
        <taxon>Haplosclerida</taxon>
        <taxon>Niphatidae</taxon>
        <taxon>Amphimedon</taxon>
    </lineage>
</organism>
<evidence type="ECO:0000313" key="6">
    <source>
        <dbReference type="EnsemblMetazoa" id="Aqu2.1.32385_001"/>
    </source>
</evidence>
<comment type="subcellular location">
    <subcellularLocation>
        <location evidence="1">Nucleus</location>
    </subcellularLocation>
</comment>
<dbReference type="InterPro" id="IPR003021">
    <property type="entry name" value="Rad1_Rec1_Rad17"/>
</dbReference>
<evidence type="ECO:0000256" key="4">
    <source>
        <dbReference type="ARBA" id="ARBA00023204"/>
    </source>
</evidence>
<dbReference type="PANTHER" id="PTHR10870">
    <property type="entry name" value="CELL CYCLE CHECKPOINT PROTEIN RAD1"/>
    <property type="match status" value="1"/>
</dbReference>
<protein>
    <submittedName>
        <fullName evidence="6">Uncharacterized protein</fullName>
    </submittedName>
</protein>
<dbReference type="STRING" id="400682.A0A1X7UWM5"/>
<dbReference type="PRINTS" id="PR01245">
    <property type="entry name" value="RAD1REC1"/>
</dbReference>
<accession>A0A1X7UWM5</accession>
<proteinExistence type="inferred from homology"/>
<dbReference type="EnsemblMetazoa" id="Aqu2.1.32385_001">
    <property type="protein sequence ID" value="Aqu2.1.32385_001"/>
    <property type="gene ID" value="Aqu2.1.32385"/>
</dbReference>
<keyword evidence="5" id="KW-0539">Nucleus</keyword>
<evidence type="ECO:0000256" key="1">
    <source>
        <dbReference type="ARBA" id="ARBA00004123"/>
    </source>
</evidence>
<dbReference type="GO" id="GO:0030896">
    <property type="term" value="C:checkpoint clamp complex"/>
    <property type="evidence" value="ECO:0007669"/>
    <property type="project" value="TreeGrafter"/>
</dbReference>
<reference evidence="6" key="1">
    <citation type="submission" date="2017-05" db="UniProtKB">
        <authorList>
            <consortium name="EnsemblMetazoa"/>
        </authorList>
    </citation>
    <scope>IDENTIFICATION</scope>
</reference>
<sequence>MESQDEHVLNAFMINARTLSSVLKAIQFRDTATCFISSTGLRVTVEQAKCVQANCFVKSDLFQAYNYNEDSTLIFYIDLNVLITLDTELRFRKYRDNVNRYLHQNVRSHAREANTKQLILSQSHGIEKEIRMRIRKLVPRFIKLPASQTSPIYPP</sequence>
<dbReference type="InParanoid" id="A0A1X7UWM5"/>
<dbReference type="PANTHER" id="PTHR10870:SF0">
    <property type="entry name" value="CELL CYCLE CHECKPOINT PROTEIN RAD1"/>
    <property type="match status" value="1"/>
</dbReference>
<dbReference type="Pfam" id="PF02144">
    <property type="entry name" value="Rad1"/>
    <property type="match status" value="1"/>
</dbReference>
<evidence type="ECO:0000256" key="3">
    <source>
        <dbReference type="ARBA" id="ARBA00022763"/>
    </source>
</evidence>